<dbReference type="InterPro" id="IPR029149">
    <property type="entry name" value="Creatin/AminoP/Spt16_N"/>
</dbReference>
<sequence length="356" mass="38135">MTRLEKLQTKLAATQIDALLVTDPVNVSYLTGFTGDESALLVAKDHSWFITDSRFTEQVKAQVTNSELVLQQHGLAANAGELATTHGLGQIGFESETMTYAEFAKLPKATEWVPTTNMVAELREVKDDEELALIKRAIAIAEAGYDHVVATIQPGMTELEVATDLDFFMRQQNASGTSFETIVASGARSAMPHGAATTKMIEQGDVVTLDWGAVYHGYVSDITRTFAVGEPDPKIREIYRVVNAANQKVKALMAPGVTGAAINALAHGFIDEAGYGQYFGHGTGHGIGLSIHEGPGAWGPYRDVPQAIGNVETNEPGIYLPEVGGVRIEDDLLITATGATQLTREAPAEIPVVAVR</sequence>
<keyword evidence="1 3" id="KW-0479">Metal-binding</keyword>
<dbReference type="SUPFAM" id="SSF55920">
    <property type="entry name" value="Creatinase/aminopeptidase"/>
    <property type="match status" value="1"/>
</dbReference>
<evidence type="ECO:0000256" key="2">
    <source>
        <dbReference type="ARBA" id="ARBA00022801"/>
    </source>
</evidence>
<keyword evidence="7" id="KW-1185">Reference proteome</keyword>
<dbReference type="Gene3D" id="3.40.350.10">
    <property type="entry name" value="Creatinase/prolidase N-terminal domain"/>
    <property type="match status" value="1"/>
</dbReference>
<dbReference type="Pfam" id="PF00557">
    <property type="entry name" value="Peptidase_M24"/>
    <property type="match status" value="1"/>
</dbReference>
<evidence type="ECO:0000259" key="5">
    <source>
        <dbReference type="Pfam" id="PF01321"/>
    </source>
</evidence>
<dbReference type="Gene3D" id="3.90.230.10">
    <property type="entry name" value="Creatinase/methionine aminopeptidase superfamily"/>
    <property type="match status" value="1"/>
</dbReference>
<dbReference type="SUPFAM" id="SSF53092">
    <property type="entry name" value="Creatinase/prolidase N-terminal domain"/>
    <property type="match status" value="1"/>
</dbReference>
<evidence type="ECO:0000259" key="4">
    <source>
        <dbReference type="Pfam" id="PF00557"/>
    </source>
</evidence>
<evidence type="ECO:0000313" key="7">
    <source>
        <dbReference type="Proteomes" id="UP001597192"/>
    </source>
</evidence>
<dbReference type="RefSeq" id="WP_125695985.1">
    <property type="nucleotide sequence ID" value="NZ_JBHTOG010000020.1"/>
</dbReference>
<comment type="caution">
    <text evidence="6">The sequence shown here is derived from an EMBL/GenBank/DDBJ whole genome shotgun (WGS) entry which is preliminary data.</text>
</comment>
<dbReference type="Proteomes" id="UP001597192">
    <property type="component" value="Unassembled WGS sequence"/>
</dbReference>
<keyword evidence="2" id="KW-0378">Hydrolase</keyword>
<gene>
    <name evidence="6" type="ORF">ACFQ47_04955</name>
</gene>
<dbReference type="Pfam" id="PF01321">
    <property type="entry name" value="Creatinase_N"/>
    <property type="match status" value="1"/>
</dbReference>
<organism evidence="6 7">
    <name type="scientific">Lacticaseibacillus yichunensis</name>
    <dbReference type="NCBI Taxonomy" id="2486015"/>
    <lineage>
        <taxon>Bacteria</taxon>
        <taxon>Bacillati</taxon>
        <taxon>Bacillota</taxon>
        <taxon>Bacilli</taxon>
        <taxon>Lactobacillales</taxon>
        <taxon>Lactobacillaceae</taxon>
        <taxon>Lacticaseibacillus</taxon>
    </lineage>
</organism>
<name>A0ABW4CM90_9LACO</name>
<feature type="domain" description="Peptidase M24" evidence="4">
    <location>
        <begin position="133"/>
        <end position="336"/>
    </location>
</feature>
<protein>
    <submittedName>
        <fullName evidence="6">M24 family metallopeptidase</fullName>
    </submittedName>
</protein>
<evidence type="ECO:0000256" key="3">
    <source>
        <dbReference type="RuleBase" id="RU000590"/>
    </source>
</evidence>
<comment type="similarity">
    <text evidence="3">Belongs to the peptidase M24B family.</text>
</comment>
<evidence type="ECO:0000256" key="1">
    <source>
        <dbReference type="ARBA" id="ARBA00022723"/>
    </source>
</evidence>
<dbReference type="InterPro" id="IPR001131">
    <property type="entry name" value="Peptidase_M24B_aminopep-P_CS"/>
</dbReference>
<feature type="domain" description="Creatinase N-terminal" evidence="5">
    <location>
        <begin position="3"/>
        <end position="125"/>
    </location>
</feature>
<dbReference type="InterPro" id="IPR000994">
    <property type="entry name" value="Pept_M24"/>
</dbReference>
<dbReference type="EMBL" id="JBHTOG010000020">
    <property type="protein sequence ID" value="MFD1432029.1"/>
    <property type="molecule type" value="Genomic_DNA"/>
</dbReference>
<proteinExistence type="inferred from homology"/>
<evidence type="ECO:0000313" key="6">
    <source>
        <dbReference type="EMBL" id="MFD1432029.1"/>
    </source>
</evidence>
<accession>A0ABW4CM90</accession>
<dbReference type="InterPro" id="IPR000587">
    <property type="entry name" value="Creatinase_N"/>
</dbReference>
<dbReference type="InterPro" id="IPR050659">
    <property type="entry name" value="Peptidase_M24B"/>
</dbReference>
<dbReference type="PANTHER" id="PTHR46112:SF3">
    <property type="entry name" value="AMINOPEPTIDASE YPDF"/>
    <property type="match status" value="1"/>
</dbReference>
<dbReference type="PROSITE" id="PS00491">
    <property type="entry name" value="PROLINE_PEPTIDASE"/>
    <property type="match status" value="1"/>
</dbReference>
<dbReference type="PANTHER" id="PTHR46112">
    <property type="entry name" value="AMINOPEPTIDASE"/>
    <property type="match status" value="1"/>
</dbReference>
<dbReference type="InterPro" id="IPR036005">
    <property type="entry name" value="Creatinase/aminopeptidase-like"/>
</dbReference>
<reference evidence="7" key="1">
    <citation type="journal article" date="2019" name="Int. J. Syst. Evol. Microbiol.">
        <title>The Global Catalogue of Microorganisms (GCM) 10K type strain sequencing project: providing services to taxonomists for standard genome sequencing and annotation.</title>
        <authorList>
            <consortium name="The Broad Institute Genomics Platform"/>
            <consortium name="The Broad Institute Genome Sequencing Center for Infectious Disease"/>
            <person name="Wu L."/>
            <person name="Ma J."/>
        </authorList>
    </citation>
    <scope>NUCLEOTIDE SEQUENCE [LARGE SCALE GENOMIC DNA]</scope>
    <source>
        <strain evidence="7">CCM 8947</strain>
    </source>
</reference>
<dbReference type="CDD" id="cd01092">
    <property type="entry name" value="APP-like"/>
    <property type="match status" value="1"/>
</dbReference>